<dbReference type="AlphaFoldDB" id="A0A6G5A4X5"/>
<accession>A0A6G5A4X5</accession>
<feature type="chain" id="PRO_5026076354" evidence="1">
    <location>
        <begin position="19"/>
        <end position="221"/>
    </location>
</feature>
<evidence type="ECO:0000313" key="2">
    <source>
        <dbReference type="EMBL" id="NIE46052.1"/>
    </source>
</evidence>
<protein>
    <submittedName>
        <fullName evidence="2">Putative glycine-rich cell wall structural protein</fullName>
    </submittedName>
</protein>
<proteinExistence type="predicted"/>
<reference evidence="2" key="1">
    <citation type="submission" date="2020-03" db="EMBL/GenBank/DDBJ databases">
        <title>A transcriptome and proteome of the tick Rhipicephalus microplus shaped by the genetic composition of its hosts and developmental stage.</title>
        <authorList>
            <person name="Garcia G.R."/>
            <person name="Ribeiro J.M.C."/>
            <person name="Maruyama S.R."/>
            <person name="Gardinasse L.G."/>
            <person name="Nelson K."/>
            <person name="Ferreira B.R."/>
            <person name="Andrade T.G."/>
            <person name="Santos I.K.F.M."/>
        </authorList>
    </citation>
    <scope>NUCLEOTIDE SEQUENCE</scope>
    <source>
        <strain evidence="2">NSGR</strain>
        <tissue evidence="2">Salivary glands</tissue>
    </source>
</reference>
<sequence>MKLFVVTVFTLLACSATAKKEKEDVEGRGGLLGGPGLIVYDGYGQRLVGAGNPALLGTVGSGVVASGYGGPAGVVGSGVVAPVGVVGPEVYAPAVVPVSLGEPGYIGVGFGGGYEDGYGAAHGAVAGGDQAGFQKGAAGHAQGSGRYAGGTIHRNVQAYNSQQGYSYISGFSASDTKTFGTGHHQGLTGYVNGAAGQQAGFGKSLHGAAGGFGGVGYGIHG</sequence>
<keyword evidence="1" id="KW-0732">Signal</keyword>
<evidence type="ECO:0000256" key="1">
    <source>
        <dbReference type="SAM" id="SignalP"/>
    </source>
</evidence>
<name>A0A6G5A4X5_RHIMP</name>
<dbReference type="OrthoDB" id="6516170at2759"/>
<feature type="signal peptide" evidence="1">
    <location>
        <begin position="1"/>
        <end position="18"/>
    </location>
</feature>
<dbReference type="VEuPathDB" id="VectorBase:LOC119162021"/>
<dbReference type="EMBL" id="GIKN01003779">
    <property type="protein sequence ID" value="NIE46052.1"/>
    <property type="molecule type" value="Transcribed_RNA"/>
</dbReference>
<organism evidence="2">
    <name type="scientific">Rhipicephalus microplus</name>
    <name type="common">Cattle tick</name>
    <name type="synonym">Boophilus microplus</name>
    <dbReference type="NCBI Taxonomy" id="6941"/>
    <lineage>
        <taxon>Eukaryota</taxon>
        <taxon>Metazoa</taxon>
        <taxon>Ecdysozoa</taxon>
        <taxon>Arthropoda</taxon>
        <taxon>Chelicerata</taxon>
        <taxon>Arachnida</taxon>
        <taxon>Acari</taxon>
        <taxon>Parasitiformes</taxon>
        <taxon>Ixodida</taxon>
        <taxon>Ixodoidea</taxon>
        <taxon>Ixodidae</taxon>
        <taxon>Rhipicephalinae</taxon>
        <taxon>Rhipicephalus</taxon>
        <taxon>Boophilus</taxon>
    </lineage>
</organism>